<evidence type="ECO:0000256" key="2">
    <source>
        <dbReference type="SAM" id="SignalP"/>
    </source>
</evidence>
<evidence type="ECO:0000256" key="1">
    <source>
        <dbReference type="SAM" id="MobiDB-lite"/>
    </source>
</evidence>
<name>A0A4Q5L8H9_9BACT</name>
<keyword evidence="2" id="KW-0732">Signal</keyword>
<feature type="compositionally biased region" description="Low complexity" evidence="1">
    <location>
        <begin position="39"/>
        <end position="56"/>
    </location>
</feature>
<keyword evidence="4" id="KW-1185">Reference proteome</keyword>
<gene>
    <name evidence="3" type="ORF">EWM57_15855</name>
</gene>
<protein>
    <recommendedName>
        <fullName evidence="5">DUF5666 domain-containing protein</fullName>
    </recommendedName>
</protein>
<dbReference type="RefSeq" id="WP_129922136.1">
    <property type="nucleotide sequence ID" value="NZ_SEWE01000038.1"/>
</dbReference>
<dbReference type="AlphaFoldDB" id="A0A4Q5L8H9"/>
<feature type="chain" id="PRO_5020391125" description="DUF5666 domain-containing protein" evidence="2">
    <location>
        <begin position="24"/>
        <end position="285"/>
    </location>
</feature>
<evidence type="ECO:0008006" key="5">
    <source>
        <dbReference type="Google" id="ProtNLM"/>
    </source>
</evidence>
<dbReference type="OrthoDB" id="880749at2"/>
<reference evidence="3 4" key="1">
    <citation type="submission" date="2019-02" db="EMBL/GenBank/DDBJ databases">
        <title>Bacterial novel species isolated from soil.</title>
        <authorList>
            <person name="Jung H.-Y."/>
        </authorList>
    </citation>
    <scope>NUCLEOTIDE SEQUENCE [LARGE SCALE GENOMIC DNA]</scope>
    <source>
        <strain evidence="3 4">1-3-3-3</strain>
    </source>
</reference>
<accession>A0A4Q5L8H9</accession>
<evidence type="ECO:0000313" key="4">
    <source>
        <dbReference type="Proteomes" id="UP000294155"/>
    </source>
</evidence>
<dbReference type="EMBL" id="SEWE01000038">
    <property type="protein sequence ID" value="RYU77964.1"/>
    <property type="molecule type" value="Genomic_DNA"/>
</dbReference>
<organism evidence="3 4">
    <name type="scientific">Hymenobacter persicinus</name>
    <dbReference type="NCBI Taxonomy" id="2025506"/>
    <lineage>
        <taxon>Bacteria</taxon>
        <taxon>Pseudomonadati</taxon>
        <taxon>Bacteroidota</taxon>
        <taxon>Cytophagia</taxon>
        <taxon>Cytophagales</taxon>
        <taxon>Hymenobacteraceae</taxon>
        <taxon>Hymenobacter</taxon>
    </lineage>
</organism>
<sequence>MFFSPKSLSVLTLAALLAGPALAQQTTTTTKTKTKRSAAKSAAAAGAGAAAPALPDGTPPPPPVPGRGPHGKGPHGPAGPGRPGEDRALQPVQSLSGTLTRYVTNPEGLYDGFVTTLNGTETTVHFPLHMAKAVMAAAKPGQTISFGAVAGRRGPAEAGTATAQPAARLELVSVQNGSTPLLMQRPERPRDPEATAPAATTWNGRISELRRDDRGQVRGLVLTDNTLLLLPPHVAIQLGDKLKVGETVQATGSALTLREGMVAATDVRRVHAQTLTVGGVQYLVH</sequence>
<proteinExistence type="predicted"/>
<feature type="signal peptide" evidence="2">
    <location>
        <begin position="1"/>
        <end position="23"/>
    </location>
</feature>
<dbReference type="Proteomes" id="UP000294155">
    <property type="component" value="Unassembled WGS sequence"/>
</dbReference>
<evidence type="ECO:0000313" key="3">
    <source>
        <dbReference type="EMBL" id="RYU77964.1"/>
    </source>
</evidence>
<feature type="compositionally biased region" description="Pro residues" evidence="1">
    <location>
        <begin position="57"/>
        <end position="66"/>
    </location>
</feature>
<feature type="region of interest" description="Disordered" evidence="1">
    <location>
        <begin position="23"/>
        <end position="89"/>
    </location>
</feature>
<comment type="caution">
    <text evidence="3">The sequence shown here is derived from an EMBL/GenBank/DDBJ whole genome shotgun (WGS) entry which is preliminary data.</text>
</comment>